<dbReference type="PANTHER" id="PTHR44085:SF2">
    <property type="entry name" value="SEPIAPTERIN REDUCTASE"/>
    <property type="match status" value="1"/>
</dbReference>
<gene>
    <name evidence="5" type="ORF">KZJ38_22525</name>
</gene>
<keyword evidence="3" id="KW-0521">NADP</keyword>
<dbReference type="SUPFAM" id="SSF51735">
    <property type="entry name" value="NAD(P)-binding Rossmann-fold domains"/>
    <property type="match status" value="1"/>
</dbReference>
<keyword evidence="4" id="KW-0560">Oxidoreductase</keyword>
<name>A0ABX8UW02_9BURK</name>
<dbReference type="InterPro" id="IPR002347">
    <property type="entry name" value="SDR_fam"/>
</dbReference>
<dbReference type="RefSeq" id="WP_219801925.1">
    <property type="nucleotide sequence ID" value="NZ_CP080096.1"/>
</dbReference>
<evidence type="ECO:0000256" key="4">
    <source>
        <dbReference type="ARBA" id="ARBA00023002"/>
    </source>
</evidence>
<keyword evidence="2" id="KW-0963">Cytoplasm</keyword>
<dbReference type="InterPro" id="IPR036291">
    <property type="entry name" value="NAD(P)-bd_dom_sf"/>
</dbReference>
<evidence type="ECO:0000256" key="3">
    <source>
        <dbReference type="ARBA" id="ARBA00022857"/>
    </source>
</evidence>
<evidence type="ECO:0000313" key="6">
    <source>
        <dbReference type="Proteomes" id="UP000826462"/>
    </source>
</evidence>
<reference evidence="5 6" key="1">
    <citation type="submission" date="2021-07" db="EMBL/GenBank/DDBJ databases">
        <title>Paraburkholderia edwinii protects Aspergillus sp. from phenazines by acting as a toxin sponge.</title>
        <authorList>
            <person name="Dahlstrom K.M."/>
            <person name="Newman D.K."/>
        </authorList>
    </citation>
    <scope>NUCLEOTIDE SEQUENCE [LARGE SCALE GENOMIC DNA]</scope>
    <source>
        <strain evidence="5 6">Pe01</strain>
    </source>
</reference>
<proteinExistence type="predicted"/>
<evidence type="ECO:0000256" key="2">
    <source>
        <dbReference type="ARBA" id="ARBA00022490"/>
    </source>
</evidence>
<dbReference type="Pfam" id="PF00106">
    <property type="entry name" value="adh_short"/>
    <property type="match status" value="1"/>
</dbReference>
<dbReference type="PANTHER" id="PTHR44085">
    <property type="entry name" value="SEPIAPTERIN REDUCTASE"/>
    <property type="match status" value="1"/>
</dbReference>
<protein>
    <submittedName>
        <fullName evidence="5">SDR family oxidoreductase</fullName>
    </submittedName>
</protein>
<evidence type="ECO:0000313" key="5">
    <source>
        <dbReference type="EMBL" id="QYD72502.1"/>
    </source>
</evidence>
<organism evidence="5 6">
    <name type="scientific">Paraburkholderia edwinii</name>
    <dbReference type="NCBI Taxonomy" id="2861782"/>
    <lineage>
        <taxon>Bacteria</taxon>
        <taxon>Pseudomonadati</taxon>
        <taxon>Pseudomonadota</taxon>
        <taxon>Betaproteobacteria</taxon>
        <taxon>Burkholderiales</taxon>
        <taxon>Burkholderiaceae</taxon>
        <taxon>Paraburkholderia</taxon>
    </lineage>
</organism>
<dbReference type="PRINTS" id="PR00081">
    <property type="entry name" value="GDHRDH"/>
</dbReference>
<dbReference type="EMBL" id="CP080096">
    <property type="protein sequence ID" value="QYD72502.1"/>
    <property type="molecule type" value="Genomic_DNA"/>
</dbReference>
<sequence>MSNTSSSSSSIRAIVTGHTRGLGEALAATLLARGIPVLGISRNRHATLASHGDATFDQVELDLSSVEAVAQWLRGDHLQRFIGDAQRVVLFNNAGTVQPIGPLDVQDPSAVAQSVILNVAAPMMLSTAFATASAGVADRRIVHISSGAARNAYAGWSVYCATKAALDHHARSVTLDASPALRICSLAPGTVDTDMQAELRESTTDRFPMRERFVEYKRTGKLTTPHDAAVKMIDYVMSDAFGKTPTADLRELP</sequence>
<dbReference type="InterPro" id="IPR051721">
    <property type="entry name" value="Biopterin_syn/organic_redct"/>
</dbReference>
<dbReference type="Gene3D" id="3.40.50.720">
    <property type="entry name" value="NAD(P)-binding Rossmann-like Domain"/>
    <property type="match status" value="1"/>
</dbReference>
<comment type="subcellular location">
    <subcellularLocation>
        <location evidence="1">Cytoplasm</location>
    </subcellularLocation>
</comment>
<dbReference type="NCBIfam" id="NF005436">
    <property type="entry name" value="PRK07023.1"/>
    <property type="match status" value="1"/>
</dbReference>
<evidence type="ECO:0000256" key="1">
    <source>
        <dbReference type="ARBA" id="ARBA00004496"/>
    </source>
</evidence>
<dbReference type="Proteomes" id="UP000826462">
    <property type="component" value="Chromosome 2"/>
</dbReference>
<keyword evidence="6" id="KW-1185">Reference proteome</keyword>
<accession>A0ABX8UW02</accession>